<reference evidence="2" key="1">
    <citation type="submission" date="2020-06" db="EMBL/GenBank/DDBJ databases">
        <authorList>
            <person name="Li T."/>
            <person name="Hu X."/>
            <person name="Zhang T."/>
            <person name="Song X."/>
            <person name="Zhang H."/>
            <person name="Dai N."/>
            <person name="Sheng W."/>
            <person name="Hou X."/>
            <person name="Wei L."/>
        </authorList>
    </citation>
    <scope>NUCLEOTIDE SEQUENCE</scope>
    <source>
        <strain evidence="2">KEN1</strain>
        <tissue evidence="2">Leaf</tissue>
    </source>
</reference>
<protein>
    <submittedName>
        <fullName evidence="2">Uncharacterized protein</fullName>
    </submittedName>
</protein>
<keyword evidence="1" id="KW-0812">Transmembrane</keyword>
<reference evidence="2" key="2">
    <citation type="journal article" date="2024" name="Plant">
        <title>Genomic evolution and insights into agronomic trait innovations of Sesamum species.</title>
        <authorList>
            <person name="Miao H."/>
            <person name="Wang L."/>
            <person name="Qu L."/>
            <person name="Liu H."/>
            <person name="Sun Y."/>
            <person name="Le M."/>
            <person name="Wang Q."/>
            <person name="Wei S."/>
            <person name="Zheng Y."/>
            <person name="Lin W."/>
            <person name="Duan Y."/>
            <person name="Cao H."/>
            <person name="Xiong S."/>
            <person name="Wang X."/>
            <person name="Wei L."/>
            <person name="Li C."/>
            <person name="Ma Q."/>
            <person name="Ju M."/>
            <person name="Zhao R."/>
            <person name="Li G."/>
            <person name="Mu C."/>
            <person name="Tian Q."/>
            <person name="Mei H."/>
            <person name="Zhang T."/>
            <person name="Gao T."/>
            <person name="Zhang H."/>
        </authorList>
    </citation>
    <scope>NUCLEOTIDE SEQUENCE</scope>
    <source>
        <strain evidence="2">KEN1</strain>
    </source>
</reference>
<dbReference type="EMBL" id="JACGWN010000013">
    <property type="protein sequence ID" value="KAL0411008.1"/>
    <property type="molecule type" value="Genomic_DNA"/>
</dbReference>
<proteinExistence type="predicted"/>
<keyword evidence="1" id="KW-0472">Membrane</keyword>
<keyword evidence="1" id="KW-1133">Transmembrane helix</keyword>
<organism evidence="2">
    <name type="scientific">Sesamum latifolium</name>
    <dbReference type="NCBI Taxonomy" id="2727402"/>
    <lineage>
        <taxon>Eukaryota</taxon>
        <taxon>Viridiplantae</taxon>
        <taxon>Streptophyta</taxon>
        <taxon>Embryophyta</taxon>
        <taxon>Tracheophyta</taxon>
        <taxon>Spermatophyta</taxon>
        <taxon>Magnoliopsida</taxon>
        <taxon>eudicotyledons</taxon>
        <taxon>Gunneridae</taxon>
        <taxon>Pentapetalae</taxon>
        <taxon>asterids</taxon>
        <taxon>lamiids</taxon>
        <taxon>Lamiales</taxon>
        <taxon>Pedaliaceae</taxon>
        <taxon>Sesamum</taxon>
    </lineage>
</organism>
<evidence type="ECO:0000256" key="1">
    <source>
        <dbReference type="SAM" id="Phobius"/>
    </source>
</evidence>
<dbReference type="PANTHER" id="PTHR34268:SF8">
    <property type="entry name" value="FAE DOMAIN-CONTAINING PROTEIN"/>
    <property type="match status" value="1"/>
</dbReference>
<accession>A0AAW2U2L7</accession>
<comment type="caution">
    <text evidence="2">The sequence shown here is derived from an EMBL/GenBank/DDBJ whole genome shotgun (WGS) entry which is preliminary data.</text>
</comment>
<name>A0AAW2U2L7_9LAMI</name>
<feature type="transmembrane region" description="Helical" evidence="1">
    <location>
        <begin position="7"/>
        <end position="28"/>
    </location>
</feature>
<evidence type="ECO:0000313" key="2">
    <source>
        <dbReference type="EMBL" id="KAL0411008.1"/>
    </source>
</evidence>
<gene>
    <name evidence="2" type="ORF">Slati_3690500</name>
</gene>
<dbReference type="AlphaFoldDB" id="A0AAW2U2L7"/>
<dbReference type="PANTHER" id="PTHR34268">
    <property type="entry name" value="OS01G0321850 PROTEIN"/>
    <property type="match status" value="1"/>
</dbReference>
<sequence length="97" mass="10384">MEGESRLGGMLLKVGLFILVQGLVYLILSQSSNVFSKTPRSHSFKTARTLSIRRWAAALADIPAGGESSPSPRVFSGRSAGGELIRLISLLICFFGS</sequence>